<feature type="domain" description="Flavin reductase like" evidence="2">
    <location>
        <begin position="13"/>
        <end position="158"/>
    </location>
</feature>
<proteinExistence type="predicted"/>
<keyword evidence="1" id="KW-0560">Oxidoreductase</keyword>
<dbReference type="EMBL" id="JABXXR010000216">
    <property type="protein sequence ID" value="NVN41922.1"/>
    <property type="molecule type" value="Genomic_DNA"/>
</dbReference>
<dbReference type="InterPro" id="IPR050268">
    <property type="entry name" value="NADH-dep_flavin_reductase"/>
</dbReference>
<sequence length="164" mass="17325">MASIDSLRFRDAMARLGAAVNIITTGTLETPVGFTASAVSSVTDSPPTLLVCINRSSRSRSAFEAGGALCVNVLSGLQQELSGIFAGKAEMAERFTHGHWSTLATGAPVLAEAVASFDCRIDNVVEVGSHSVMFCVVEDLRINEGQAGLVYFNRAYHVLPHPGL</sequence>
<evidence type="ECO:0000313" key="4">
    <source>
        <dbReference type="Proteomes" id="UP000585665"/>
    </source>
</evidence>
<dbReference type="GO" id="GO:0010181">
    <property type="term" value="F:FMN binding"/>
    <property type="evidence" value="ECO:0007669"/>
    <property type="project" value="InterPro"/>
</dbReference>
<accession>A0A850PJE3</accession>
<comment type="caution">
    <text evidence="3">The sequence shown here is derived from an EMBL/GenBank/DDBJ whole genome shotgun (WGS) entry which is preliminary data.</text>
</comment>
<organism evidence="3 4">
    <name type="scientific">Ameyamaea chiangmaiensis</name>
    <dbReference type="NCBI Taxonomy" id="442969"/>
    <lineage>
        <taxon>Bacteria</taxon>
        <taxon>Pseudomonadati</taxon>
        <taxon>Pseudomonadota</taxon>
        <taxon>Alphaproteobacteria</taxon>
        <taxon>Acetobacterales</taxon>
        <taxon>Acetobacteraceae</taxon>
        <taxon>Ameyamaea</taxon>
    </lineage>
</organism>
<dbReference type="AlphaFoldDB" id="A0A850PJE3"/>
<dbReference type="PANTHER" id="PTHR30466:SF1">
    <property type="entry name" value="FMN REDUCTASE (NADH) RUTF"/>
    <property type="match status" value="1"/>
</dbReference>
<dbReference type="GO" id="GO:0042602">
    <property type="term" value="F:riboflavin reductase (NADPH) activity"/>
    <property type="evidence" value="ECO:0007669"/>
    <property type="project" value="TreeGrafter"/>
</dbReference>
<dbReference type="Gene3D" id="2.30.110.10">
    <property type="entry name" value="Electron Transport, Fmn-binding Protein, Chain A"/>
    <property type="match status" value="1"/>
</dbReference>
<dbReference type="SMART" id="SM00903">
    <property type="entry name" value="Flavin_Reduct"/>
    <property type="match status" value="1"/>
</dbReference>
<reference evidence="3 4" key="1">
    <citation type="submission" date="2020-06" db="EMBL/GenBank/DDBJ databases">
        <title>Description of novel acetic acid bacteria.</title>
        <authorList>
            <person name="Sombolestani A."/>
        </authorList>
    </citation>
    <scope>NUCLEOTIDE SEQUENCE [LARGE SCALE GENOMIC DNA]</scope>
    <source>
        <strain evidence="3 4">LMG 27010</strain>
    </source>
</reference>
<gene>
    <name evidence="3" type="ORF">HUK82_15345</name>
</gene>
<dbReference type="RefSeq" id="WP_176614773.1">
    <property type="nucleotide sequence ID" value="NZ_JABXXR010000216.1"/>
</dbReference>
<name>A0A850PJE3_9PROT</name>
<evidence type="ECO:0000313" key="3">
    <source>
        <dbReference type="EMBL" id="NVN41922.1"/>
    </source>
</evidence>
<evidence type="ECO:0000259" key="2">
    <source>
        <dbReference type="SMART" id="SM00903"/>
    </source>
</evidence>
<evidence type="ECO:0000256" key="1">
    <source>
        <dbReference type="ARBA" id="ARBA00023002"/>
    </source>
</evidence>
<dbReference type="InterPro" id="IPR002563">
    <property type="entry name" value="Flavin_Rdtase-like_dom"/>
</dbReference>
<keyword evidence="4" id="KW-1185">Reference proteome</keyword>
<dbReference type="InterPro" id="IPR012349">
    <property type="entry name" value="Split_barrel_FMN-bd"/>
</dbReference>
<dbReference type="SUPFAM" id="SSF50475">
    <property type="entry name" value="FMN-binding split barrel"/>
    <property type="match status" value="1"/>
</dbReference>
<dbReference type="PANTHER" id="PTHR30466">
    <property type="entry name" value="FLAVIN REDUCTASE"/>
    <property type="match status" value="1"/>
</dbReference>
<dbReference type="GO" id="GO:0006208">
    <property type="term" value="P:pyrimidine nucleobase catabolic process"/>
    <property type="evidence" value="ECO:0007669"/>
    <property type="project" value="TreeGrafter"/>
</dbReference>
<protein>
    <submittedName>
        <fullName evidence="3">Flavin reductase</fullName>
    </submittedName>
</protein>
<dbReference type="Proteomes" id="UP000585665">
    <property type="component" value="Unassembled WGS sequence"/>
</dbReference>
<dbReference type="Pfam" id="PF01613">
    <property type="entry name" value="Flavin_Reduct"/>
    <property type="match status" value="1"/>
</dbReference>